<dbReference type="Proteomes" id="UP000008922">
    <property type="component" value="Chromosome"/>
</dbReference>
<dbReference type="InParanoid" id="E8N258"/>
<dbReference type="Gene3D" id="2.70.70.10">
    <property type="entry name" value="Glucose Permease (Domain IIA)"/>
    <property type="match status" value="1"/>
</dbReference>
<evidence type="ECO:0000313" key="1">
    <source>
        <dbReference type="EMBL" id="BAJ65005.1"/>
    </source>
</evidence>
<dbReference type="InterPro" id="IPR011055">
    <property type="entry name" value="Dup_hybrid_motif"/>
</dbReference>
<dbReference type="eggNOG" id="COG0739">
    <property type="taxonomic scope" value="Bacteria"/>
</dbReference>
<sequence length="242" mass="26407">MFFSMRKVLLVFLILAGFAAAVLGAWAVRRTAQGGSLRDERVISFIRSPKLHADWVLEAGTRCADAPFRMPTRGFIGYVWGDSFRPGHHHSGLDIFGGTAPGETPVYAAYSGYLTRLPEWRSTVIIRIPSDPLQPERQIWTYYTHLADPQGNSLIDAAFPPGTQDVFVEAGTLLGFQGNFSGTPGAPVGVHLHFSIVRDDGEGHFLDEREMENTLDPSPYFGMTLNAEGLGMGIPACLPSAP</sequence>
<proteinExistence type="predicted"/>
<dbReference type="SUPFAM" id="SSF51261">
    <property type="entry name" value="Duplicated hybrid motif"/>
    <property type="match status" value="1"/>
</dbReference>
<dbReference type="HOGENOM" id="CLU_1145364_0_0_0"/>
<gene>
    <name evidence="1" type="ordered locus">ANT_29790</name>
</gene>
<protein>
    <recommendedName>
        <fullName evidence="3">Peptidase M23 domain-containing protein</fullName>
    </recommendedName>
</protein>
<dbReference type="AlphaFoldDB" id="E8N258"/>
<organism evidence="1 2">
    <name type="scientific">Anaerolinea thermophila (strain DSM 14523 / JCM 11388 / NBRC 100420 / UNI-1)</name>
    <dbReference type="NCBI Taxonomy" id="926569"/>
    <lineage>
        <taxon>Bacteria</taxon>
        <taxon>Bacillati</taxon>
        <taxon>Chloroflexota</taxon>
        <taxon>Anaerolineae</taxon>
        <taxon>Anaerolineales</taxon>
        <taxon>Anaerolineaceae</taxon>
        <taxon>Anaerolinea</taxon>
    </lineage>
</organism>
<dbReference type="CDD" id="cd12797">
    <property type="entry name" value="M23_peptidase"/>
    <property type="match status" value="1"/>
</dbReference>
<dbReference type="EMBL" id="AP012029">
    <property type="protein sequence ID" value="BAJ65005.1"/>
    <property type="molecule type" value="Genomic_DNA"/>
</dbReference>
<dbReference type="STRING" id="926569.ANT_29790"/>
<evidence type="ECO:0008006" key="3">
    <source>
        <dbReference type="Google" id="ProtNLM"/>
    </source>
</evidence>
<accession>E8N258</accession>
<dbReference type="KEGG" id="atm:ANT_29790"/>
<evidence type="ECO:0000313" key="2">
    <source>
        <dbReference type="Proteomes" id="UP000008922"/>
    </source>
</evidence>
<name>E8N258_ANATU</name>
<keyword evidence="2" id="KW-1185">Reference proteome</keyword>
<reference evidence="1 2" key="1">
    <citation type="submission" date="2010-12" db="EMBL/GenBank/DDBJ databases">
        <title>Whole genome sequence of Anaerolinea thermophila UNI-1.</title>
        <authorList>
            <person name="Narita-Yamada S."/>
            <person name="Kishi E."/>
            <person name="Watanabe Y."/>
            <person name="Takasaki K."/>
            <person name="Ankai A."/>
            <person name="Oguchi A."/>
            <person name="Fukui S."/>
            <person name="Takahashi M."/>
            <person name="Yashiro I."/>
            <person name="Hosoyama A."/>
            <person name="Sekiguchi Y."/>
            <person name="Hanada S."/>
            <person name="Fujita N."/>
        </authorList>
    </citation>
    <scope>NUCLEOTIDE SEQUENCE [LARGE SCALE GENOMIC DNA]</scope>
    <source>
        <strain evidence="2">DSM 14523 / JCM 11388 / NBRC 100420 / UNI-1</strain>
    </source>
</reference>